<dbReference type="PANTHER" id="PTHR43369:SF2">
    <property type="entry name" value="PHOSPHORIBOSYLGLYCINAMIDE FORMYLTRANSFERASE"/>
    <property type="match status" value="1"/>
</dbReference>
<evidence type="ECO:0000313" key="6">
    <source>
        <dbReference type="EMBL" id="CAA6821531.1"/>
    </source>
</evidence>
<dbReference type="AlphaFoldDB" id="A0A6S6TE99"/>
<comment type="similarity">
    <text evidence="4">Belongs to the GART family.</text>
</comment>
<sequence length="225" mass="24830">MASPMSIVVLISGSGSNLQAIIDSISAGQVYAKIRAVISNVPDAYGLERAKSARIPTEVINHEDYEDRKSFDTVLASTIDSYSPDLVVLAGFMRLLSENFVNHYSGRMLNIHPSLLPKYPGLNTYQRAIEAGDTEHGASVHFVTPEMDSGPIVLQGVLNIAADESVEKLAKRVLHEEHAIYPLAISWFVDNRLTFENDQAFLDGKLMKKPAIYREGSLIMPELQN</sequence>
<comment type="function">
    <text evidence="4">Catalyzes the transfer of a formyl group from 10-formyltetrahydrofolate to 5-phospho-ribosyl-glycinamide (GAR), producing 5-phospho-ribosyl-N-formylglycinamide (FGAR) and tetrahydrofolate.</text>
</comment>
<comment type="catalytic activity">
    <reaction evidence="4">
        <text>N(1)-(5-phospho-beta-D-ribosyl)glycinamide + (6R)-10-formyltetrahydrofolate = N(2)-formyl-N(1)-(5-phospho-beta-D-ribosyl)glycinamide + (6S)-5,6,7,8-tetrahydrofolate + H(+)</text>
        <dbReference type="Rhea" id="RHEA:15053"/>
        <dbReference type="ChEBI" id="CHEBI:15378"/>
        <dbReference type="ChEBI" id="CHEBI:57453"/>
        <dbReference type="ChEBI" id="CHEBI:143788"/>
        <dbReference type="ChEBI" id="CHEBI:147286"/>
        <dbReference type="ChEBI" id="CHEBI:195366"/>
        <dbReference type="EC" id="2.1.2.2"/>
    </reaction>
</comment>
<keyword evidence="2 4" id="KW-0808">Transferase</keyword>
<dbReference type="InterPro" id="IPR002376">
    <property type="entry name" value="Formyl_transf_N"/>
</dbReference>
<dbReference type="EMBL" id="CACVAY010000104">
    <property type="protein sequence ID" value="CAA6821531.1"/>
    <property type="molecule type" value="Genomic_DNA"/>
</dbReference>
<dbReference type="InterPro" id="IPR004607">
    <property type="entry name" value="GART"/>
</dbReference>
<dbReference type="Gene3D" id="3.40.50.170">
    <property type="entry name" value="Formyl transferase, N-terminal domain"/>
    <property type="match status" value="1"/>
</dbReference>
<feature type="domain" description="Formyl transferase N-terminal" evidence="5">
    <location>
        <begin position="5"/>
        <end position="185"/>
    </location>
</feature>
<gene>
    <name evidence="4" type="primary">purN</name>
    <name evidence="6" type="ORF">HELGO_WM49440</name>
</gene>
<dbReference type="GO" id="GO:0004644">
    <property type="term" value="F:phosphoribosylglycinamide formyltransferase activity"/>
    <property type="evidence" value="ECO:0007669"/>
    <property type="project" value="UniProtKB-UniRule"/>
</dbReference>
<evidence type="ECO:0000256" key="1">
    <source>
        <dbReference type="ARBA" id="ARBA00005054"/>
    </source>
</evidence>
<evidence type="ECO:0000256" key="4">
    <source>
        <dbReference type="HAMAP-Rule" id="MF_01930"/>
    </source>
</evidence>
<accession>A0A6S6TE99</accession>
<feature type="binding site" evidence="4">
    <location>
        <position position="68"/>
    </location>
    <ligand>
        <name>(6R)-10-formyltetrahydrofolate</name>
        <dbReference type="ChEBI" id="CHEBI:195366"/>
    </ligand>
</feature>
<dbReference type="SUPFAM" id="SSF53328">
    <property type="entry name" value="Formyltransferase"/>
    <property type="match status" value="1"/>
</dbReference>
<dbReference type="GO" id="GO:0005829">
    <property type="term" value="C:cytosol"/>
    <property type="evidence" value="ECO:0007669"/>
    <property type="project" value="TreeGrafter"/>
</dbReference>
<evidence type="ECO:0000256" key="2">
    <source>
        <dbReference type="ARBA" id="ARBA00022679"/>
    </source>
</evidence>
<proteinExistence type="inferred from homology"/>
<feature type="site" description="Raises pKa of active site His" evidence="4">
    <location>
        <position position="148"/>
    </location>
</feature>
<dbReference type="EC" id="2.1.2.2" evidence="4"/>
<feature type="active site" description="Proton donor" evidence="4">
    <location>
        <position position="112"/>
    </location>
</feature>
<name>A0A6S6TE99_9GAMM</name>
<evidence type="ECO:0000259" key="5">
    <source>
        <dbReference type="Pfam" id="PF00551"/>
    </source>
</evidence>
<feature type="binding site" evidence="4">
    <location>
        <begin position="93"/>
        <end position="96"/>
    </location>
    <ligand>
        <name>(6R)-10-formyltetrahydrofolate</name>
        <dbReference type="ChEBI" id="CHEBI:195366"/>
    </ligand>
</feature>
<feature type="binding site" evidence="4">
    <location>
        <position position="110"/>
    </location>
    <ligand>
        <name>(6R)-10-formyltetrahydrofolate</name>
        <dbReference type="ChEBI" id="CHEBI:195366"/>
    </ligand>
</feature>
<protein>
    <recommendedName>
        <fullName evidence="4">Phosphoribosylglycinamide formyltransferase</fullName>
        <ecNumber evidence="4">2.1.2.2</ecNumber>
    </recommendedName>
    <alternativeName>
        <fullName evidence="4">5'-phosphoribosylglycinamide transformylase</fullName>
    </alternativeName>
    <alternativeName>
        <fullName evidence="4">GAR transformylase</fullName>
        <shortName evidence="4">GART</shortName>
    </alternativeName>
</protein>
<dbReference type="CDD" id="cd08645">
    <property type="entry name" value="FMT_core_GART"/>
    <property type="match status" value="1"/>
</dbReference>
<dbReference type="NCBIfam" id="TIGR00639">
    <property type="entry name" value="PurN"/>
    <property type="match status" value="1"/>
</dbReference>
<dbReference type="InterPro" id="IPR036477">
    <property type="entry name" value="Formyl_transf_N_sf"/>
</dbReference>
<dbReference type="GO" id="GO:0006189">
    <property type="term" value="P:'de novo' IMP biosynthetic process"/>
    <property type="evidence" value="ECO:0007669"/>
    <property type="project" value="UniProtKB-UniRule"/>
</dbReference>
<evidence type="ECO:0000256" key="3">
    <source>
        <dbReference type="ARBA" id="ARBA00022755"/>
    </source>
</evidence>
<comment type="pathway">
    <text evidence="1 4">Purine metabolism; IMP biosynthesis via de novo pathway; N(2)-formyl-N(1)-(5-phospho-D-ribosyl)glycinamide from N(1)-(5-phospho-D-ribosyl)glycinamide (10-formyl THF route): step 1/1.</text>
</comment>
<dbReference type="PANTHER" id="PTHR43369">
    <property type="entry name" value="PHOSPHORIBOSYLGLYCINAMIDE FORMYLTRANSFERASE"/>
    <property type="match status" value="1"/>
</dbReference>
<keyword evidence="3 4" id="KW-0658">Purine biosynthesis</keyword>
<reference evidence="6" key="1">
    <citation type="submission" date="2020-01" db="EMBL/GenBank/DDBJ databases">
        <authorList>
            <person name="Meier V. D."/>
            <person name="Meier V D."/>
        </authorList>
    </citation>
    <scope>NUCLEOTIDE SEQUENCE</scope>
    <source>
        <strain evidence="6">HLG_WM_MAG_07</strain>
    </source>
</reference>
<feature type="binding site" evidence="4">
    <location>
        <begin position="15"/>
        <end position="17"/>
    </location>
    <ligand>
        <name>N(1)-(5-phospho-beta-D-ribosyl)glycinamide</name>
        <dbReference type="ChEBI" id="CHEBI:143788"/>
    </ligand>
</feature>
<dbReference type="Pfam" id="PF00551">
    <property type="entry name" value="Formyl_trans_N"/>
    <property type="match status" value="1"/>
</dbReference>
<dbReference type="HAMAP" id="MF_01930">
    <property type="entry name" value="PurN"/>
    <property type="match status" value="1"/>
</dbReference>
<organism evidence="6">
    <name type="scientific">uncultured Thiotrichaceae bacterium</name>
    <dbReference type="NCBI Taxonomy" id="298394"/>
    <lineage>
        <taxon>Bacteria</taxon>
        <taxon>Pseudomonadati</taxon>
        <taxon>Pseudomonadota</taxon>
        <taxon>Gammaproteobacteria</taxon>
        <taxon>Thiotrichales</taxon>
        <taxon>Thiotrichaceae</taxon>
        <taxon>environmental samples</taxon>
    </lineage>
</organism>
<dbReference type="UniPathway" id="UPA00074">
    <property type="reaction ID" value="UER00126"/>
</dbReference>